<dbReference type="AlphaFoldDB" id="A0A9W2VDK3"/>
<dbReference type="Proteomes" id="UP001165780">
    <property type="component" value="Unplaced"/>
</dbReference>
<evidence type="ECO:0000313" key="3">
    <source>
        <dbReference type="RefSeq" id="XP_053756700.1"/>
    </source>
</evidence>
<keyword evidence="2" id="KW-1185">Reference proteome</keyword>
<evidence type="ECO:0000256" key="1">
    <source>
        <dbReference type="SAM" id="MobiDB-lite"/>
    </source>
</evidence>
<proteinExistence type="predicted"/>
<accession>A0A9W2VDK3</accession>
<dbReference type="RefSeq" id="XP_053756700.1">
    <property type="nucleotide sequence ID" value="XM_053900725.1"/>
</dbReference>
<sequence>MQKKRARLRRDSSFHQTVKGAATTPHPPSSKNKSPEADLLPGPPAPPQKLCHMKGGPPRPRAPAESHQWRLPEQGGGVESRPGRTKADCPQLAPVCLPRSHETGRGGLTAESPWCQERRDRTRCLWSSVYWMDSAWARGALPLPSPCSSCFPVLRGPAGEPPRRLLPHLPGINSPHTRCPGGDEAHTHTCLHPAMLHGRQVHVCPTAPTPELLDRKDHSWPSAGCTSDCPLHWARARLGDTMSRAGERRLQEVQVWWPSRAASGTTPRRLGRSVPEEPLAVWRRGQQRAVAVMHGMGTVDLGACGQRCGPGRGADPKTRTKGAGTTREGQTHVEPRGFGQMRGHQGDGRGSRGPQPSSTHTRPHLKCSGSRPPPEALPDLPGGKATPSLNIHKTDRLHLCVLEFITVSAQGKYVK</sequence>
<name>A0A9W2VDK3_PANPR</name>
<protein>
    <submittedName>
        <fullName evidence="3">Uncharacterized protein LOC109269743</fullName>
    </submittedName>
</protein>
<evidence type="ECO:0000313" key="2">
    <source>
        <dbReference type="Proteomes" id="UP001165780"/>
    </source>
</evidence>
<gene>
    <name evidence="3" type="primary">LOC109269743</name>
</gene>
<feature type="region of interest" description="Disordered" evidence="1">
    <location>
        <begin position="1"/>
        <end position="91"/>
    </location>
</feature>
<reference evidence="3" key="1">
    <citation type="submission" date="2025-08" db="UniProtKB">
        <authorList>
            <consortium name="RefSeq"/>
        </authorList>
    </citation>
    <scope>IDENTIFICATION</scope>
    <source>
        <tissue evidence="3">Whole blood</tissue>
    </source>
</reference>
<dbReference type="GeneID" id="109269743"/>
<feature type="region of interest" description="Disordered" evidence="1">
    <location>
        <begin position="305"/>
        <end position="389"/>
    </location>
</feature>
<organism evidence="2 3">
    <name type="scientific">Panthera pardus</name>
    <name type="common">Leopard</name>
    <name type="synonym">Felis pardus</name>
    <dbReference type="NCBI Taxonomy" id="9691"/>
    <lineage>
        <taxon>Eukaryota</taxon>
        <taxon>Metazoa</taxon>
        <taxon>Chordata</taxon>
        <taxon>Craniata</taxon>
        <taxon>Vertebrata</taxon>
        <taxon>Euteleostomi</taxon>
        <taxon>Mammalia</taxon>
        <taxon>Eutheria</taxon>
        <taxon>Laurasiatheria</taxon>
        <taxon>Carnivora</taxon>
        <taxon>Feliformia</taxon>
        <taxon>Felidae</taxon>
        <taxon>Pantherinae</taxon>
        <taxon>Panthera</taxon>
    </lineage>
</organism>